<dbReference type="GeneID" id="64599984"/>
<reference evidence="2" key="1">
    <citation type="journal article" date="2020" name="New Phytol.">
        <title>Comparative genomics reveals dynamic genome evolution in host specialist ectomycorrhizal fungi.</title>
        <authorList>
            <person name="Lofgren L.A."/>
            <person name="Nguyen N.H."/>
            <person name="Vilgalys R."/>
            <person name="Ruytinx J."/>
            <person name="Liao H.L."/>
            <person name="Branco S."/>
            <person name="Kuo A."/>
            <person name="LaButti K."/>
            <person name="Lipzen A."/>
            <person name="Andreopoulos W."/>
            <person name="Pangilinan J."/>
            <person name="Riley R."/>
            <person name="Hundley H."/>
            <person name="Na H."/>
            <person name="Barry K."/>
            <person name="Grigoriev I.V."/>
            <person name="Stajich J.E."/>
            <person name="Kennedy P.G."/>
        </authorList>
    </citation>
    <scope>NUCLEOTIDE SEQUENCE</scope>
    <source>
        <strain evidence="2">S12</strain>
    </source>
</reference>
<dbReference type="Proteomes" id="UP000719766">
    <property type="component" value="Unassembled WGS sequence"/>
</dbReference>
<gene>
    <name evidence="2" type="ORF">HD556DRAFT_1441042</name>
</gene>
<organism evidence="2 3">
    <name type="scientific">Suillus plorans</name>
    <dbReference type="NCBI Taxonomy" id="116603"/>
    <lineage>
        <taxon>Eukaryota</taxon>
        <taxon>Fungi</taxon>
        <taxon>Dikarya</taxon>
        <taxon>Basidiomycota</taxon>
        <taxon>Agaricomycotina</taxon>
        <taxon>Agaricomycetes</taxon>
        <taxon>Agaricomycetidae</taxon>
        <taxon>Boletales</taxon>
        <taxon>Suillineae</taxon>
        <taxon>Suillaceae</taxon>
        <taxon>Suillus</taxon>
    </lineage>
</organism>
<dbReference type="RefSeq" id="XP_041162595.1">
    <property type="nucleotide sequence ID" value="XM_041306220.1"/>
</dbReference>
<keyword evidence="3" id="KW-1185">Reference proteome</keyword>
<evidence type="ECO:0000313" key="3">
    <source>
        <dbReference type="Proteomes" id="UP000719766"/>
    </source>
</evidence>
<dbReference type="AlphaFoldDB" id="A0A9P7DL41"/>
<evidence type="ECO:0000313" key="2">
    <source>
        <dbReference type="EMBL" id="KAG1797485.1"/>
    </source>
</evidence>
<feature type="signal peptide" evidence="1">
    <location>
        <begin position="1"/>
        <end position="27"/>
    </location>
</feature>
<accession>A0A9P7DL41</accession>
<comment type="caution">
    <text evidence="2">The sequence shown here is derived from an EMBL/GenBank/DDBJ whole genome shotgun (WGS) entry which is preliminary data.</text>
</comment>
<protein>
    <submittedName>
        <fullName evidence="2">Uncharacterized protein</fullName>
    </submittedName>
</protein>
<evidence type="ECO:0000256" key="1">
    <source>
        <dbReference type="SAM" id="SignalP"/>
    </source>
</evidence>
<keyword evidence="1" id="KW-0732">Signal</keyword>
<dbReference type="EMBL" id="JABBWE010000016">
    <property type="protein sequence ID" value="KAG1797485.1"/>
    <property type="molecule type" value="Genomic_DNA"/>
</dbReference>
<feature type="chain" id="PRO_5040374645" evidence="1">
    <location>
        <begin position="28"/>
        <end position="77"/>
    </location>
</feature>
<name>A0A9P7DL41_9AGAM</name>
<proteinExistence type="predicted"/>
<sequence>MRFSSAILPAIVAALASSSVSIMSAQADTAGADIPNICQTDEVCSGCAIGYLGVFCIVGRVSAFSIGPVWPIGIDRE</sequence>